<comment type="caution">
    <text evidence="6">The sequence shown here is derived from an EMBL/GenBank/DDBJ whole genome shotgun (WGS) entry which is preliminary data.</text>
</comment>
<evidence type="ECO:0000313" key="7">
    <source>
        <dbReference type="Proteomes" id="UP000241890"/>
    </source>
</evidence>
<feature type="region of interest" description="Disordered" evidence="4">
    <location>
        <begin position="887"/>
        <end position="927"/>
    </location>
</feature>
<feature type="domain" description="Ternary complex associated" evidence="5">
    <location>
        <begin position="534"/>
        <end position="622"/>
    </location>
</feature>
<dbReference type="SUPFAM" id="SSF56112">
    <property type="entry name" value="Protein kinase-like (PK-like)"/>
    <property type="match status" value="1"/>
</dbReference>
<keyword evidence="2 3" id="KW-0040">ANK repeat</keyword>
<feature type="compositionally biased region" description="Low complexity" evidence="4">
    <location>
        <begin position="895"/>
        <end position="913"/>
    </location>
</feature>
<dbReference type="PANTHER" id="PTHR24198">
    <property type="entry name" value="ANKYRIN REPEAT AND PROTEIN KINASE DOMAIN-CONTAINING PROTEIN"/>
    <property type="match status" value="1"/>
</dbReference>
<dbReference type="InterPro" id="IPR011009">
    <property type="entry name" value="Kinase-like_dom_sf"/>
</dbReference>
<evidence type="ECO:0000256" key="4">
    <source>
        <dbReference type="SAM" id="MobiDB-lite"/>
    </source>
</evidence>
<keyword evidence="7" id="KW-1185">Reference proteome</keyword>
<dbReference type="Gene3D" id="1.25.40.20">
    <property type="entry name" value="Ankyrin repeat-containing domain"/>
    <property type="match status" value="2"/>
</dbReference>
<dbReference type="InterPro" id="IPR002110">
    <property type="entry name" value="Ankyrin_rpt"/>
</dbReference>
<dbReference type="EMBL" id="BEYU01000091">
    <property type="protein sequence ID" value="GBG31137.1"/>
    <property type="molecule type" value="Genomic_DNA"/>
</dbReference>
<feature type="region of interest" description="Disordered" evidence="4">
    <location>
        <begin position="1035"/>
        <end position="1065"/>
    </location>
</feature>
<dbReference type="Pfam" id="PF19974">
    <property type="entry name" value="TCAD9"/>
    <property type="match status" value="1"/>
</dbReference>
<dbReference type="PANTHER" id="PTHR24198:SF165">
    <property type="entry name" value="ANKYRIN REPEAT-CONTAINING PROTEIN-RELATED"/>
    <property type="match status" value="1"/>
</dbReference>
<feature type="repeat" description="ANK" evidence="3">
    <location>
        <begin position="1444"/>
        <end position="1468"/>
    </location>
</feature>
<evidence type="ECO:0000256" key="3">
    <source>
        <dbReference type="PROSITE-ProRule" id="PRU00023"/>
    </source>
</evidence>
<keyword evidence="6" id="KW-0418">Kinase</keyword>
<dbReference type="GO" id="GO:0016301">
    <property type="term" value="F:kinase activity"/>
    <property type="evidence" value="ECO:0007669"/>
    <property type="project" value="UniProtKB-KW"/>
</dbReference>
<dbReference type="Proteomes" id="UP000241890">
    <property type="component" value="Unassembled WGS sequence"/>
</dbReference>
<protein>
    <submittedName>
        <fullName evidence="6">Ankyrin repeat and protein kinase domain-containing protein 1</fullName>
    </submittedName>
</protein>
<sequence length="1924" mass="211837">METAARDDLRGSRALTQRLNRAGANALLRSLLIDLRLYARPGEDLVRFMWTWFAKGRTVALQGRERRSAAAAALDEGLRETTAPILQDLLAALLRTDPEDASAFVADLLYKRLCAAGVGGVTVVQCKECRVVSHLSLRRGVFESSSAFPSSESEYRHLLQTLLASYDDAEDLAENLVQQVIRGVPAVDIPSPSNDDAQACSGPFVVACDTCAHICSWKPLANTSAFASKTLENGEDKDAQFRIEVKWTSVPAVLRDQRKEIEGMIPHLFSSAARVELEVLAGGYSSAFVFKCRSWCSEGREEEQSVVKIDDEEKLHSEVARMETAAPYLGDSAPTVLAYTRRKTTAGVRIQLCGACWTLPRFIKENSTLILTLKSLYAMQYKDQRVLQSKSSYPSRESMMRIMQPPRSDERSPRRDEGFKDRSRGTRVDTTQETALLSRRPSSGRHFVTDFEDLLSMVFGEVMAKCYEDSKRKAHVDLVELYDLRSKMQRGIFDQMDLLRALELDRLGLDRARLGTAEDIARFFAGFLRQVDGRDMVNLALQHNDLNGNNVLVDAMGMAWVIDFADFEESHIVRDLAKLETCLMFEYTPLVDSVSVSRALQFWRARLPLQGLEPLFVAVGRLRQFVADLTENVGRSSQHAFALLAYTLDVLRYPDVSVASKLWALQSCILRAQEILADQSPAPAALYAELQSTQGLDLEGVETRYLAGCRLKHAYYTDAVTCERLPISPRLALAYNATVCMPENVVSERLEEDFDRVFLLREDVEDGSLCGRLAIFGNSGMGKTLLVSLLVTRLVALTNLVPYVVNAVELAQTCTRLASSGGQGEEDLLDVFWSAKYGSRALRTAMLRRARAQGRLVIVCDGLSQAAGSWEVLLRRLVALSRPLLEETESEAPASTDGTDSTDSTDDGMSSGMEADETKPRSAATRRGMTEVLDEGGEMSSNGSREHERLGEVRLVLATRPLNDQIQQAVEGAGFIRCHLQPLEEKHILAFAETYMHRALPRLVADALRRDHRLCQDTLQVSLLLTSILETTAQVKGQEEKTGERDEEEEEKMADSPDEADEEGKIADRWKKVHRSRSSIEQLFSALIDHNLAPLRLPLLEQTSLKRILAKVSFDVQVSGQAGSFFSMKSLLDATGSELDFEGGKYWIGAARSDVGEGAGAGTTRLLSTSTFARALNALFESVHMDAHPLLRCRDRAQPVLVREYAIESANAQAYLAASYAVASCRGREDLEQLMRRLLQQPNCVGDRVAKALDAALRDVTRFLVSDRVREDVEALETEVQRRLGGGERFQRVGLLVESLLARVKNPRNRANLRRVSDLYEQWEISALLSVVESNLAFLAFLVEMLPIDLREVLVNEVMAPEVRDELLCMSAGSTQFAASVVPALVCGRSGPVAKGLAVSACTQSPRTGWSVLMHCAASCQEADVLRMLLACGANVDDSPQRARGLTALHEACRSGTVETVRVLVDEGGACVNQATRTGLTPLLVACNARRADIAAFLISRGALLDATTESGLTAGYYAAKRGCIQVLTVLAEAEVDSGKAENVSTYLREHRVHVRYGSREEHLTLLGTAVKWGRPGLTQWLLAHGADPDVPIEICKHEILPVWLAAKMNGLRSVRYLSEAGCRFDVCDSRTGCTPLLVACLYGRSRVVDFLVSLSEEHGVDVCARSTHGESCLELALRRPFVNVTRVLVERADLCGRAFLDAVGPALTKLSQSAQQASKALSVLRLVFESRVLGPRARDSKDVLALCVRNFAAHDNVPALEFLVTRVPQLREDGRLVSVMLPVVLRARNLGLARRLVEGVAEEEIQEDATTAQLRSALMKDGIDDDTEEGLSLRVDCGTGELENAIDGYLAAHAVASPFVLSDGGSGEKKSSRTRKKKMKTKTKTKTFPKGPLPIDDDLDDRDNATSTAAFEDDGGSGQSRKK</sequence>
<evidence type="ECO:0000256" key="2">
    <source>
        <dbReference type="ARBA" id="ARBA00023043"/>
    </source>
</evidence>
<dbReference type="InterPro" id="IPR036770">
    <property type="entry name" value="Ankyrin_rpt-contain_sf"/>
</dbReference>
<dbReference type="SUPFAM" id="SSF48403">
    <property type="entry name" value="Ankyrin repeat"/>
    <property type="match status" value="1"/>
</dbReference>
<dbReference type="InterPro" id="IPR027417">
    <property type="entry name" value="P-loop_NTPase"/>
</dbReference>
<feature type="compositionally biased region" description="Basic residues" evidence="4">
    <location>
        <begin position="1873"/>
        <end position="1888"/>
    </location>
</feature>
<reference evidence="6 7" key="1">
    <citation type="submission" date="2017-12" db="EMBL/GenBank/DDBJ databases">
        <title>Sequencing, de novo assembly and annotation of complete genome of a new Thraustochytrid species, strain FCC1311.</title>
        <authorList>
            <person name="Sedici K."/>
            <person name="Godart F."/>
            <person name="Aiese Cigliano R."/>
            <person name="Sanseverino W."/>
            <person name="Barakat M."/>
            <person name="Ortet P."/>
            <person name="Marechal E."/>
            <person name="Cagnac O."/>
            <person name="Amato A."/>
        </authorList>
    </citation>
    <scope>NUCLEOTIDE SEQUENCE [LARGE SCALE GENOMIC DNA]</scope>
</reference>
<evidence type="ECO:0000313" key="6">
    <source>
        <dbReference type="EMBL" id="GBG31137.1"/>
    </source>
</evidence>
<evidence type="ECO:0000256" key="1">
    <source>
        <dbReference type="ARBA" id="ARBA00022737"/>
    </source>
</evidence>
<dbReference type="OrthoDB" id="71307at2759"/>
<keyword evidence="6" id="KW-0808">Transferase</keyword>
<dbReference type="Pfam" id="PF12796">
    <property type="entry name" value="Ank_2"/>
    <property type="match status" value="2"/>
</dbReference>
<dbReference type="SMART" id="SM00248">
    <property type="entry name" value="ANK"/>
    <property type="match status" value="8"/>
</dbReference>
<accession>A0A2R5GJT0</accession>
<feature type="region of interest" description="Disordered" evidence="4">
    <location>
        <begin position="1862"/>
        <end position="1924"/>
    </location>
</feature>
<name>A0A2R5GJT0_9STRA</name>
<organism evidence="6 7">
    <name type="scientific">Hondaea fermentalgiana</name>
    <dbReference type="NCBI Taxonomy" id="2315210"/>
    <lineage>
        <taxon>Eukaryota</taxon>
        <taxon>Sar</taxon>
        <taxon>Stramenopiles</taxon>
        <taxon>Bigyra</taxon>
        <taxon>Labyrinthulomycetes</taxon>
        <taxon>Thraustochytrida</taxon>
        <taxon>Thraustochytriidae</taxon>
        <taxon>Hondaea</taxon>
    </lineage>
</organism>
<feature type="compositionally biased region" description="Acidic residues" evidence="4">
    <location>
        <begin position="1045"/>
        <end position="1062"/>
    </location>
</feature>
<dbReference type="InParanoid" id="A0A2R5GJT0"/>
<dbReference type="PROSITE" id="PS50088">
    <property type="entry name" value="ANK_REPEAT"/>
    <property type="match status" value="2"/>
</dbReference>
<evidence type="ECO:0000259" key="5">
    <source>
        <dbReference type="Pfam" id="PF19974"/>
    </source>
</evidence>
<keyword evidence="1" id="KW-0677">Repeat</keyword>
<feature type="compositionally biased region" description="Basic and acidic residues" evidence="4">
    <location>
        <begin position="407"/>
        <end position="427"/>
    </location>
</feature>
<dbReference type="PROSITE" id="PS50297">
    <property type="entry name" value="ANK_REP_REGION"/>
    <property type="match status" value="1"/>
</dbReference>
<proteinExistence type="predicted"/>
<feature type="region of interest" description="Disordered" evidence="4">
    <location>
        <begin position="389"/>
        <end position="430"/>
    </location>
</feature>
<feature type="repeat" description="ANK" evidence="3">
    <location>
        <begin position="1478"/>
        <end position="1510"/>
    </location>
</feature>
<dbReference type="SUPFAM" id="SSF52540">
    <property type="entry name" value="P-loop containing nucleoside triphosphate hydrolases"/>
    <property type="match status" value="1"/>
</dbReference>
<gene>
    <name evidence="6" type="ORF">FCC1311_073582</name>
</gene>
<dbReference type="InterPro" id="IPR045544">
    <property type="entry name" value="TCAD9"/>
</dbReference>